<dbReference type="Pfam" id="PF06724">
    <property type="entry name" value="DUF1206"/>
    <property type="match status" value="3"/>
</dbReference>
<keyword evidence="1" id="KW-1133">Transmembrane helix</keyword>
<name>A0ABV6RVU3_9GAMM</name>
<feature type="transmembrane region" description="Helical" evidence="1">
    <location>
        <begin position="146"/>
        <end position="169"/>
    </location>
</feature>
<reference evidence="3 4" key="1">
    <citation type="submission" date="2024-09" db="EMBL/GenBank/DDBJ databases">
        <authorList>
            <person name="Sun Q."/>
            <person name="Mori K."/>
        </authorList>
    </citation>
    <scope>NUCLEOTIDE SEQUENCE [LARGE SCALE GENOMIC DNA]</scope>
    <source>
        <strain evidence="3 4">KCTC 23076</strain>
    </source>
</reference>
<dbReference type="Proteomes" id="UP001589896">
    <property type="component" value="Unassembled WGS sequence"/>
</dbReference>
<gene>
    <name evidence="3" type="ORF">ACFFGH_24975</name>
</gene>
<accession>A0ABV6RVU3</accession>
<dbReference type="InterPro" id="IPR009597">
    <property type="entry name" value="DUF1206"/>
</dbReference>
<feature type="transmembrane region" description="Helical" evidence="1">
    <location>
        <begin position="238"/>
        <end position="261"/>
    </location>
</feature>
<dbReference type="EMBL" id="JBHLTG010000007">
    <property type="protein sequence ID" value="MFC0681095.1"/>
    <property type="molecule type" value="Genomic_DNA"/>
</dbReference>
<evidence type="ECO:0000256" key="1">
    <source>
        <dbReference type="SAM" id="Phobius"/>
    </source>
</evidence>
<evidence type="ECO:0000313" key="3">
    <source>
        <dbReference type="EMBL" id="MFC0681095.1"/>
    </source>
</evidence>
<feature type="domain" description="DUF1206" evidence="2">
    <location>
        <begin position="109"/>
        <end position="173"/>
    </location>
</feature>
<feature type="transmembrane region" description="Helical" evidence="1">
    <location>
        <begin position="190"/>
        <end position="218"/>
    </location>
</feature>
<feature type="transmembrane region" description="Helical" evidence="1">
    <location>
        <begin position="66"/>
        <end position="87"/>
    </location>
</feature>
<evidence type="ECO:0000313" key="4">
    <source>
        <dbReference type="Proteomes" id="UP001589896"/>
    </source>
</evidence>
<feature type="transmembrane region" description="Helical" evidence="1">
    <location>
        <begin position="21"/>
        <end position="46"/>
    </location>
</feature>
<dbReference type="RefSeq" id="WP_386673404.1">
    <property type="nucleotide sequence ID" value="NZ_JBHLTG010000007.1"/>
</dbReference>
<comment type="caution">
    <text evidence="3">The sequence shown here is derived from an EMBL/GenBank/DDBJ whole genome shotgun (WGS) entry which is preliminary data.</text>
</comment>
<feature type="transmembrane region" description="Helical" evidence="1">
    <location>
        <begin position="108"/>
        <end position="126"/>
    </location>
</feature>
<organism evidence="3 4">
    <name type="scientific">Lysobacter korlensis</name>
    <dbReference type="NCBI Taxonomy" id="553636"/>
    <lineage>
        <taxon>Bacteria</taxon>
        <taxon>Pseudomonadati</taxon>
        <taxon>Pseudomonadota</taxon>
        <taxon>Gammaproteobacteria</taxon>
        <taxon>Lysobacterales</taxon>
        <taxon>Lysobacteraceae</taxon>
        <taxon>Lysobacter</taxon>
    </lineage>
</organism>
<keyword evidence="1" id="KW-0472">Membrane</keyword>
<keyword evidence="4" id="KW-1185">Reference proteome</keyword>
<keyword evidence="1" id="KW-0812">Transmembrane</keyword>
<proteinExistence type="predicted"/>
<protein>
    <submittedName>
        <fullName evidence="3">DUF1206 domain-containing protein</fullName>
    </submittedName>
</protein>
<sequence>MVSSSARSPLRKAANSRPVELGARIGYAVNGLLHGVIGGLAIAVALGTGDNPDQSGALSALASTPGGGALLWVMVVGFAALGLWQLLETLLVRDADTKRRWIGRVKEGGKAVVYLSLAVSALRFAVPGGSSGGDSTRDFTARLLGQPFGVLLLLLLAALVIGVGGFFIVKGVRKKFLEDIRTPTGSAGDATVVVGVAGYVAKGIALVVVGVLFGVAAVTTDPEQATGLDAALLALAELPYGVAVLIAVGVGFIAYGVYCVVRARRARL</sequence>
<feature type="domain" description="DUF1206" evidence="2">
    <location>
        <begin position="25"/>
        <end position="89"/>
    </location>
</feature>
<feature type="domain" description="DUF1206" evidence="2">
    <location>
        <begin position="197"/>
        <end position="265"/>
    </location>
</feature>
<evidence type="ECO:0000259" key="2">
    <source>
        <dbReference type="Pfam" id="PF06724"/>
    </source>
</evidence>